<protein>
    <submittedName>
        <fullName evidence="2">Uncharacterized protein</fullName>
    </submittedName>
</protein>
<organism evidence="2 3">
    <name type="scientific">Rhodoblastus acidophilus</name>
    <name type="common">Rhodopseudomonas acidophila</name>
    <dbReference type="NCBI Taxonomy" id="1074"/>
    <lineage>
        <taxon>Bacteria</taxon>
        <taxon>Pseudomonadati</taxon>
        <taxon>Pseudomonadota</taxon>
        <taxon>Alphaproteobacteria</taxon>
        <taxon>Hyphomicrobiales</taxon>
        <taxon>Rhodoblastaceae</taxon>
        <taxon>Rhodoblastus</taxon>
    </lineage>
</organism>
<dbReference type="RefSeq" id="WP_141098364.1">
    <property type="nucleotide sequence ID" value="NZ_FYDG01000002.1"/>
</dbReference>
<evidence type="ECO:0000256" key="1">
    <source>
        <dbReference type="SAM" id="SignalP"/>
    </source>
</evidence>
<dbReference type="AlphaFoldDB" id="A0A212QYM2"/>
<dbReference type="PROSITE" id="PS51257">
    <property type="entry name" value="PROKAR_LIPOPROTEIN"/>
    <property type="match status" value="1"/>
</dbReference>
<name>A0A212QYM2_RHOAC</name>
<gene>
    <name evidence="2" type="ORF">SAMN06265338_10274</name>
</gene>
<feature type="chain" id="PRO_5012555636" evidence="1">
    <location>
        <begin position="25"/>
        <end position="218"/>
    </location>
</feature>
<keyword evidence="1" id="KW-0732">Signal</keyword>
<sequence>MRKLSSVCGAAALACALVAGAASAAQEPPSAADILFERPQLQALKPGDGVDYSYSFRSADPNLFGPSFDDRIGLRVEPGAAPDKKKVAVEMFSAERRRAAGPFEDMSGNPLLSLMLEENLQRLAAVFQANPRYIKTAIRLALRDAAATPDSAGDGWRVEVAPFKNDPHKARMHGLDTLTYTFRVSAAAPGEITEIDIAARDAKGDVLFEETTRYAGKH</sequence>
<dbReference type="OrthoDB" id="5801444at2"/>
<proteinExistence type="predicted"/>
<dbReference type="EMBL" id="FYDG01000002">
    <property type="protein sequence ID" value="SNB64676.1"/>
    <property type="molecule type" value="Genomic_DNA"/>
</dbReference>
<dbReference type="Proteomes" id="UP000198418">
    <property type="component" value="Unassembled WGS sequence"/>
</dbReference>
<accession>A0A212QYM2</accession>
<keyword evidence="3" id="KW-1185">Reference proteome</keyword>
<reference evidence="3" key="1">
    <citation type="submission" date="2017-06" db="EMBL/GenBank/DDBJ databases">
        <authorList>
            <person name="Varghese N."/>
            <person name="Submissions S."/>
        </authorList>
    </citation>
    <scope>NUCLEOTIDE SEQUENCE [LARGE SCALE GENOMIC DNA]</scope>
    <source>
        <strain evidence="3">DSM 137</strain>
    </source>
</reference>
<evidence type="ECO:0000313" key="2">
    <source>
        <dbReference type="EMBL" id="SNB64676.1"/>
    </source>
</evidence>
<evidence type="ECO:0000313" key="3">
    <source>
        <dbReference type="Proteomes" id="UP000198418"/>
    </source>
</evidence>
<feature type="signal peptide" evidence="1">
    <location>
        <begin position="1"/>
        <end position="24"/>
    </location>
</feature>